<comment type="caution">
    <text evidence="2">The sequence shown here is derived from an EMBL/GenBank/DDBJ whole genome shotgun (WGS) entry which is preliminary data.</text>
</comment>
<dbReference type="InterPro" id="IPR044832">
    <property type="entry name" value="NRP-like"/>
</dbReference>
<dbReference type="EMBL" id="PQIB02000004">
    <property type="protein sequence ID" value="RLN22194.1"/>
    <property type="molecule type" value="Genomic_DNA"/>
</dbReference>
<dbReference type="OrthoDB" id="45365at2759"/>
<protein>
    <submittedName>
        <fullName evidence="2">Uncharacterized protein</fullName>
    </submittedName>
</protein>
<accession>A0A3L6SK45</accession>
<sequence>MPQEAQFGAALPTDPPDSTSKHDAPIEDPTSLGKCHGNAELLHIINELSKRTRAIEKKLIESDKEKLFLRESVKDTESRVQQLEYQFEKLQLNYNSLALLLGRPHDNVEGPSVFLLGGYRGSTCLSSLDAFCPRTDRLVPLCPMSSARAYAAVSALNDRIYIFGGGNGSSWFHSVECYSREGNRWMTCPRLKHAKGSLAGTMLNDKIFAIGGGDGSAVFSEVEISAERYDPREGFWALLPSMSVRRGSHSVAVLGEALYAVGGYDGSNRISTVEIFDPRANSWRIGSPFSIARGYGCAVTMDDNLFYIGGVNDAGETVDTVEVYNERQGWSISGSQSVGRRAFACAIAI</sequence>
<dbReference type="InterPro" id="IPR006652">
    <property type="entry name" value="Kelch_1"/>
</dbReference>
<evidence type="ECO:0000313" key="3">
    <source>
        <dbReference type="Proteomes" id="UP000275267"/>
    </source>
</evidence>
<dbReference type="SUPFAM" id="SSF50965">
    <property type="entry name" value="Galactose oxidase, central domain"/>
    <property type="match status" value="1"/>
</dbReference>
<evidence type="ECO:0000313" key="2">
    <source>
        <dbReference type="EMBL" id="RLN22194.1"/>
    </source>
</evidence>
<dbReference type="InterPro" id="IPR011043">
    <property type="entry name" value="Gal_Oxase/kelch_b-propeller"/>
</dbReference>
<dbReference type="PANTHER" id="PTHR46034:SF42">
    <property type="entry name" value="OS01G0165200 PROTEIN"/>
    <property type="match status" value="1"/>
</dbReference>
<dbReference type="Gene3D" id="2.120.10.80">
    <property type="entry name" value="Kelch-type beta propeller"/>
    <property type="match status" value="2"/>
</dbReference>
<reference evidence="3" key="1">
    <citation type="journal article" date="2019" name="Nat. Commun.">
        <title>The genome of broomcorn millet.</title>
        <authorList>
            <person name="Zou C."/>
            <person name="Miki D."/>
            <person name="Li D."/>
            <person name="Tang Q."/>
            <person name="Xiao L."/>
            <person name="Rajput S."/>
            <person name="Deng P."/>
            <person name="Jia W."/>
            <person name="Huang R."/>
            <person name="Zhang M."/>
            <person name="Sun Y."/>
            <person name="Hu J."/>
            <person name="Fu X."/>
            <person name="Schnable P.S."/>
            <person name="Li F."/>
            <person name="Zhang H."/>
            <person name="Feng B."/>
            <person name="Zhu X."/>
            <person name="Liu R."/>
            <person name="Schnable J.C."/>
            <person name="Zhu J.-K."/>
            <person name="Zhang H."/>
        </authorList>
    </citation>
    <scope>NUCLEOTIDE SEQUENCE [LARGE SCALE GENOMIC DNA]</scope>
</reference>
<evidence type="ECO:0000256" key="1">
    <source>
        <dbReference type="SAM" id="MobiDB-lite"/>
    </source>
</evidence>
<dbReference type="STRING" id="4540.A0A3L6SK45"/>
<feature type="region of interest" description="Disordered" evidence="1">
    <location>
        <begin position="1"/>
        <end position="32"/>
    </location>
</feature>
<organism evidence="2 3">
    <name type="scientific">Panicum miliaceum</name>
    <name type="common">Proso millet</name>
    <name type="synonym">Broomcorn millet</name>
    <dbReference type="NCBI Taxonomy" id="4540"/>
    <lineage>
        <taxon>Eukaryota</taxon>
        <taxon>Viridiplantae</taxon>
        <taxon>Streptophyta</taxon>
        <taxon>Embryophyta</taxon>
        <taxon>Tracheophyta</taxon>
        <taxon>Spermatophyta</taxon>
        <taxon>Magnoliopsida</taxon>
        <taxon>Liliopsida</taxon>
        <taxon>Poales</taxon>
        <taxon>Poaceae</taxon>
        <taxon>PACMAD clade</taxon>
        <taxon>Panicoideae</taxon>
        <taxon>Panicodae</taxon>
        <taxon>Paniceae</taxon>
        <taxon>Panicinae</taxon>
        <taxon>Panicum</taxon>
        <taxon>Panicum sect. Panicum</taxon>
    </lineage>
</organism>
<dbReference type="GO" id="GO:0034976">
    <property type="term" value="P:response to endoplasmic reticulum stress"/>
    <property type="evidence" value="ECO:0007669"/>
    <property type="project" value="InterPro"/>
</dbReference>
<keyword evidence="3" id="KW-1185">Reference proteome</keyword>
<proteinExistence type="predicted"/>
<dbReference type="AlphaFoldDB" id="A0A3L6SK45"/>
<dbReference type="Proteomes" id="UP000275267">
    <property type="component" value="Unassembled WGS sequence"/>
</dbReference>
<dbReference type="Pfam" id="PF01344">
    <property type="entry name" value="Kelch_1"/>
    <property type="match status" value="3"/>
</dbReference>
<gene>
    <name evidence="2" type="ORF">C2845_PM07G00780</name>
</gene>
<dbReference type="PANTHER" id="PTHR46034">
    <property type="match status" value="1"/>
</dbReference>
<dbReference type="InterPro" id="IPR015915">
    <property type="entry name" value="Kelch-typ_b-propeller"/>
</dbReference>
<name>A0A3L6SK45_PANMI</name>
<dbReference type="SMART" id="SM00612">
    <property type="entry name" value="Kelch"/>
    <property type="match status" value="5"/>
</dbReference>